<dbReference type="InterPro" id="IPR036165">
    <property type="entry name" value="YefM-like_sf"/>
</dbReference>
<dbReference type="Pfam" id="PF02604">
    <property type="entry name" value="PhdYeFM_antitox"/>
    <property type="match status" value="1"/>
</dbReference>
<protein>
    <recommendedName>
        <fullName evidence="2">Antitoxin</fullName>
    </recommendedName>
</protein>
<reference evidence="3 4" key="1">
    <citation type="journal article" date="2016" name="Front. Microbiol.">
        <title>Single-Cell (Meta-)Genomics of a Dimorphic Candidatus Thiomargarita nelsonii Reveals Genomic Plasticity.</title>
        <authorList>
            <person name="Flood B.E."/>
            <person name="Fliss P."/>
            <person name="Jones D.S."/>
            <person name="Dick G.J."/>
            <person name="Jain S."/>
            <person name="Kaster A.K."/>
            <person name="Winkel M."/>
            <person name="Mussmann M."/>
            <person name="Bailey J."/>
        </authorList>
    </citation>
    <scope>NUCLEOTIDE SEQUENCE [LARGE SCALE GENOMIC DNA]</scope>
    <source>
        <strain evidence="3">Hydrate Ridge</strain>
    </source>
</reference>
<evidence type="ECO:0000256" key="2">
    <source>
        <dbReference type="RuleBase" id="RU362080"/>
    </source>
</evidence>
<accession>A0A4E0QN66</accession>
<comment type="function">
    <text evidence="2">Antitoxin component of a type II toxin-antitoxin (TA) system.</text>
</comment>
<dbReference type="SUPFAM" id="SSF143120">
    <property type="entry name" value="YefM-like"/>
    <property type="match status" value="1"/>
</dbReference>
<gene>
    <name evidence="3" type="ORF">PN36_26375</name>
</gene>
<evidence type="ECO:0000313" key="3">
    <source>
        <dbReference type="EMBL" id="TGO02358.1"/>
    </source>
</evidence>
<sequence length="73" mass="8276">MNVYTFSEARQQLASLLDRACFDGEVHIKRREGQLFVLKPLQAAHSPLDVPGVDLNLASKDIVNIVREMREKP</sequence>
<dbReference type="Proteomes" id="UP000030428">
    <property type="component" value="Unassembled WGS sequence"/>
</dbReference>
<keyword evidence="4" id="KW-1185">Reference proteome</keyword>
<name>A0A4E0QN66_9GAMM</name>
<comment type="similarity">
    <text evidence="1 2">Belongs to the phD/YefM antitoxin family.</text>
</comment>
<comment type="caution">
    <text evidence="3">The sequence shown here is derived from an EMBL/GenBank/DDBJ whole genome shotgun (WGS) entry which is preliminary data.</text>
</comment>
<evidence type="ECO:0000256" key="1">
    <source>
        <dbReference type="ARBA" id="ARBA00009981"/>
    </source>
</evidence>
<dbReference type="EMBL" id="JSZA02000154">
    <property type="protein sequence ID" value="TGO02358.1"/>
    <property type="molecule type" value="Genomic_DNA"/>
</dbReference>
<evidence type="ECO:0000313" key="4">
    <source>
        <dbReference type="Proteomes" id="UP000030428"/>
    </source>
</evidence>
<organism evidence="3 4">
    <name type="scientific">Candidatus Thiomargarita nelsonii</name>
    <dbReference type="NCBI Taxonomy" id="1003181"/>
    <lineage>
        <taxon>Bacteria</taxon>
        <taxon>Pseudomonadati</taxon>
        <taxon>Pseudomonadota</taxon>
        <taxon>Gammaproteobacteria</taxon>
        <taxon>Thiotrichales</taxon>
        <taxon>Thiotrichaceae</taxon>
        <taxon>Thiomargarita</taxon>
    </lineage>
</organism>
<proteinExistence type="inferred from homology"/>
<dbReference type="Gene3D" id="3.40.1620.10">
    <property type="entry name" value="YefM-like domain"/>
    <property type="match status" value="1"/>
</dbReference>
<dbReference type="AlphaFoldDB" id="A0A4E0QN66"/>
<dbReference type="InterPro" id="IPR006442">
    <property type="entry name" value="Antitoxin_Phd/YefM"/>
</dbReference>